<evidence type="ECO:0000256" key="12">
    <source>
        <dbReference type="ARBA" id="ARBA00041185"/>
    </source>
</evidence>
<dbReference type="EC" id="2.4.99.28" evidence="14"/>
<keyword evidence="6" id="KW-0573">Peptidoglycan synthesis</keyword>
<dbReference type="GO" id="GO:0008360">
    <property type="term" value="P:regulation of cell shape"/>
    <property type="evidence" value="ECO:0007669"/>
    <property type="project" value="UniProtKB-KW"/>
</dbReference>
<reference evidence="18" key="1">
    <citation type="submission" date="2017-09" db="EMBL/GenBank/DDBJ databases">
        <title>Depth-based differentiation of microbial function through sediment-hosted aquifers and enrichment of novel symbionts in the deep terrestrial subsurface.</title>
        <authorList>
            <person name="Probst A.J."/>
            <person name="Ladd B."/>
            <person name="Jarett J.K."/>
            <person name="Geller-Mcgrath D.E."/>
            <person name="Sieber C.M.K."/>
            <person name="Emerson J.B."/>
            <person name="Anantharaman K."/>
            <person name="Thomas B.C."/>
            <person name="Malmstrom R."/>
            <person name="Stieglmeier M."/>
            <person name="Klingl A."/>
            <person name="Woyke T."/>
            <person name="Ryan C.M."/>
            <person name="Banfield J.F."/>
        </authorList>
    </citation>
    <scope>NUCLEOTIDE SEQUENCE [LARGE SCALE GENOMIC DNA]</scope>
</reference>
<keyword evidence="3" id="KW-0808">Transferase</keyword>
<evidence type="ECO:0000256" key="7">
    <source>
        <dbReference type="ARBA" id="ARBA00022989"/>
    </source>
</evidence>
<evidence type="ECO:0000313" key="17">
    <source>
        <dbReference type="EMBL" id="PIV70588.1"/>
    </source>
</evidence>
<evidence type="ECO:0000256" key="10">
    <source>
        <dbReference type="ARBA" id="ARBA00033270"/>
    </source>
</evidence>
<feature type="transmembrane region" description="Helical" evidence="16">
    <location>
        <begin position="272"/>
        <end position="292"/>
    </location>
</feature>
<keyword evidence="5" id="KW-0133">Cell shape</keyword>
<evidence type="ECO:0000256" key="8">
    <source>
        <dbReference type="ARBA" id="ARBA00023136"/>
    </source>
</evidence>
<evidence type="ECO:0000256" key="3">
    <source>
        <dbReference type="ARBA" id="ARBA00022679"/>
    </source>
</evidence>
<accession>A0A2M7EJ37</accession>
<evidence type="ECO:0000256" key="16">
    <source>
        <dbReference type="SAM" id="Phobius"/>
    </source>
</evidence>
<feature type="transmembrane region" description="Helical" evidence="16">
    <location>
        <begin position="338"/>
        <end position="360"/>
    </location>
</feature>
<feature type="transmembrane region" description="Helical" evidence="16">
    <location>
        <begin position="143"/>
        <end position="159"/>
    </location>
</feature>
<evidence type="ECO:0000256" key="13">
    <source>
        <dbReference type="ARBA" id="ARBA00041418"/>
    </source>
</evidence>
<dbReference type="EMBL" id="PFEV01000210">
    <property type="protein sequence ID" value="PIV70588.1"/>
    <property type="molecule type" value="Genomic_DNA"/>
</dbReference>
<dbReference type="GO" id="GO:0005886">
    <property type="term" value="C:plasma membrane"/>
    <property type="evidence" value="ECO:0007669"/>
    <property type="project" value="TreeGrafter"/>
</dbReference>
<gene>
    <name evidence="17" type="ORF">COW57_04505</name>
</gene>
<dbReference type="AlphaFoldDB" id="A0A2M7EJ37"/>
<evidence type="ECO:0000313" key="18">
    <source>
        <dbReference type="Proteomes" id="UP000228762"/>
    </source>
</evidence>
<keyword evidence="2" id="KW-0328">Glycosyltransferase</keyword>
<dbReference type="Proteomes" id="UP000228762">
    <property type="component" value="Unassembled WGS sequence"/>
</dbReference>
<dbReference type="InterPro" id="IPR001182">
    <property type="entry name" value="FtsW/RodA"/>
</dbReference>
<feature type="transmembrane region" description="Helical" evidence="16">
    <location>
        <begin position="82"/>
        <end position="103"/>
    </location>
</feature>
<feature type="transmembrane region" description="Helical" evidence="16">
    <location>
        <begin position="304"/>
        <end position="326"/>
    </location>
</feature>
<evidence type="ECO:0000256" key="5">
    <source>
        <dbReference type="ARBA" id="ARBA00022960"/>
    </source>
</evidence>
<dbReference type="Pfam" id="PF01098">
    <property type="entry name" value="FTSW_RODA_SPOVE"/>
    <property type="match status" value="1"/>
</dbReference>
<keyword evidence="4 16" id="KW-0812">Transmembrane</keyword>
<feature type="transmembrane region" description="Helical" evidence="16">
    <location>
        <begin position="187"/>
        <end position="205"/>
    </location>
</feature>
<dbReference type="PANTHER" id="PTHR30474">
    <property type="entry name" value="CELL CYCLE PROTEIN"/>
    <property type="match status" value="1"/>
</dbReference>
<feature type="transmembrane region" description="Helical" evidence="16">
    <location>
        <begin position="54"/>
        <end position="75"/>
    </location>
</feature>
<dbReference type="GO" id="GO:0015648">
    <property type="term" value="F:lipid-linked peptidoglycan transporter activity"/>
    <property type="evidence" value="ECO:0007669"/>
    <property type="project" value="TreeGrafter"/>
</dbReference>
<sequence>MKKQIIHEPHQTKRNKILTTLITVPFILAISGLFFVFEASYVRAFADYGDSFHYLKVQAMWIILGGCLMFLLSLFDYHKWYYLAFYAMLSSLALLFLVLIPGIGTKVGGARRWIFGFQPSEAAKISTIIYLSSWFLTKERKRFFSFILLLGLLMFLIMLQPDMGTATIIFSISIAVYFLAGVELKYLLFLIPTSVLGFVVLAQVAPYRLKRITAFFDPTVDPLGITYHINQILISLSNGGIFGRGFGASKQKHLYLPEAHTDSIFAIVGEEVGFIGSVLFIGAFVMLILYIFRIAEKAPDRYGRLLAGSIFAFFGIQTLVNLGSMVHVIPLTGVPLPFVSYGGSNLLLCFALMGIILNIARQTRIE</sequence>
<proteinExistence type="inferred from homology"/>
<evidence type="ECO:0000256" key="9">
    <source>
        <dbReference type="ARBA" id="ARBA00032370"/>
    </source>
</evidence>
<evidence type="ECO:0000256" key="11">
    <source>
        <dbReference type="ARBA" id="ARBA00038053"/>
    </source>
</evidence>
<name>A0A2M7EJ37_9BACT</name>
<keyword evidence="8 16" id="KW-0472">Membrane</keyword>
<feature type="transmembrane region" description="Helical" evidence="16">
    <location>
        <begin position="165"/>
        <end position="182"/>
    </location>
</feature>
<keyword evidence="7 16" id="KW-1133">Transmembrane helix</keyword>
<comment type="catalytic activity">
    <reaction evidence="15">
        <text>[GlcNAc-(1-&gt;4)-Mur2Ac(oyl-L-Ala-gamma-D-Glu-L-Lys-D-Ala-D-Ala)](n)-di-trans,octa-cis-undecaprenyl diphosphate + beta-D-GlcNAc-(1-&gt;4)-Mur2Ac(oyl-L-Ala-gamma-D-Glu-L-Lys-D-Ala-D-Ala)-di-trans,octa-cis-undecaprenyl diphosphate = [GlcNAc-(1-&gt;4)-Mur2Ac(oyl-L-Ala-gamma-D-Glu-L-Lys-D-Ala-D-Ala)](n+1)-di-trans,octa-cis-undecaprenyl diphosphate + di-trans,octa-cis-undecaprenyl diphosphate + H(+)</text>
        <dbReference type="Rhea" id="RHEA:23708"/>
        <dbReference type="Rhea" id="RHEA-COMP:9602"/>
        <dbReference type="Rhea" id="RHEA-COMP:9603"/>
        <dbReference type="ChEBI" id="CHEBI:15378"/>
        <dbReference type="ChEBI" id="CHEBI:58405"/>
        <dbReference type="ChEBI" id="CHEBI:60033"/>
        <dbReference type="ChEBI" id="CHEBI:78435"/>
        <dbReference type="EC" id="2.4.99.28"/>
    </reaction>
</comment>
<feature type="transmembrane region" description="Helical" evidence="16">
    <location>
        <begin position="115"/>
        <end position="136"/>
    </location>
</feature>
<organism evidence="17 18">
    <name type="scientific">Candidatus Roizmanbacteria bacterium CG17_big_fil_post_rev_8_21_14_2_50_39_7</name>
    <dbReference type="NCBI Taxonomy" id="1974858"/>
    <lineage>
        <taxon>Bacteria</taxon>
        <taxon>Candidatus Roizmaniibacteriota</taxon>
    </lineage>
</organism>
<evidence type="ECO:0000256" key="2">
    <source>
        <dbReference type="ARBA" id="ARBA00022676"/>
    </source>
</evidence>
<evidence type="ECO:0000256" key="4">
    <source>
        <dbReference type="ARBA" id="ARBA00022692"/>
    </source>
</evidence>
<comment type="similarity">
    <text evidence="11">Belongs to the SEDS family. FtsW subfamily.</text>
</comment>
<evidence type="ECO:0000256" key="6">
    <source>
        <dbReference type="ARBA" id="ARBA00022984"/>
    </source>
</evidence>
<protein>
    <recommendedName>
        <fullName evidence="12">Probable peptidoglycan glycosyltransferase FtsW</fullName>
        <ecNumber evidence="14">2.4.99.28</ecNumber>
    </recommendedName>
    <alternativeName>
        <fullName evidence="13">Cell division protein FtsW</fullName>
    </alternativeName>
    <alternativeName>
        <fullName evidence="10">Cell wall polymerase</fullName>
    </alternativeName>
    <alternativeName>
        <fullName evidence="9">Peptidoglycan polymerase</fullName>
    </alternativeName>
</protein>
<evidence type="ECO:0000256" key="1">
    <source>
        <dbReference type="ARBA" id="ARBA00004141"/>
    </source>
</evidence>
<evidence type="ECO:0000256" key="14">
    <source>
        <dbReference type="ARBA" id="ARBA00044770"/>
    </source>
</evidence>
<evidence type="ECO:0000256" key="15">
    <source>
        <dbReference type="ARBA" id="ARBA00049902"/>
    </source>
</evidence>
<feature type="transmembrane region" description="Helical" evidence="16">
    <location>
        <begin position="21"/>
        <end position="42"/>
    </location>
</feature>
<comment type="subcellular location">
    <subcellularLocation>
        <location evidence="1">Membrane</location>
        <topology evidence="1">Multi-pass membrane protein</topology>
    </subcellularLocation>
</comment>
<comment type="caution">
    <text evidence="17">The sequence shown here is derived from an EMBL/GenBank/DDBJ whole genome shotgun (WGS) entry which is preliminary data.</text>
</comment>
<dbReference type="GO" id="GO:0051301">
    <property type="term" value="P:cell division"/>
    <property type="evidence" value="ECO:0007669"/>
    <property type="project" value="InterPro"/>
</dbReference>
<dbReference type="PANTHER" id="PTHR30474:SF2">
    <property type="entry name" value="PEPTIDOGLYCAN GLYCOSYLTRANSFERASE FTSW-RELATED"/>
    <property type="match status" value="1"/>
</dbReference>
<dbReference type="GO" id="GO:0009252">
    <property type="term" value="P:peptidoglycan biosynthetic process"/>
    <property type="evidence" value="ECO:0007669"/>
    <property type="project" value="UniProtKB-KW"/>
</dbReference>
<dbReference type="GO" id="GO:0008955">
    <property type="term" value="F:peptidoglycan glycosyltransferase activity"/>
    <property type="evidence" value="ECO:0007669"/>
    <property type="project" value="UniProtKB-EC"/>
</dbReference>
<dbReference type="GO" id="GO:0032153">
    <property type="term" value="C:cell division site"/>
    <property type="evidence" value="ECO:0007669"/>
    <property type="project" value="TreeGrafter"/>
</dbReference>